<evidence type="ECO:0000259" key="16">
    <source>
        <dbReference type="PROSITE" id="PS50290"/>
    </source>
</evidence>
<keyword evidence="7" id="KW-0547">Nucleotide-binding</keyword>
<dbReference type="Proteomes" id="UP000274822">
    <property type="component" value="Unassembled WGS sequence"/>
</dbReference>
<keyword evidence="4" id="KW-0723">Serine/threonine-protein kinase</keyword>
<evidence type="ECO:0000256" key="6">
    <source>
        <dbReference type="ARBA" id="ARBA00022679"/>
    </source>
</evidence>
<dbReference type="InterPro" id="IPR045581">
    <property type="entry name" value="DNAPKcs_CC5"/>
</dbReference>
<dbReference type="InterPro" id="IPR003151">
    <property type="entry name" value="PIK-rel_kinase_FAT"/>
</dbReference>
<dbReference type="InterPro" id="IPR011009">
    <property type="entry name" value="Kinase-like_dom_sf"/>
</dbReference>
<dbReference type="Gene3D" id="3.30.1010.10">
    <property type="entry name" value="Phosphatidylinositol 3-kinase Catalytic Subunit, Chain A, domain 4"/>
    <property type="match status" value="1"/>
</dbReference>
<dbReference type="InterPro" id="IPR036940">
    <property type="entry name" value="PI3/4_kinase_cat_sf"/>
</dbReference>
<dbReference type="PROSITE" id="PS00916">
    <property type="entry name" value="PI3_4_KINASE_2"/>
    <property type="match status" value="1"/>
</dbReference>
<dbReference type="InterPro" id="IPR003152">
    <property type="entry name" value="FATC_dom"/>
</dbReference>
<dbReference type="Pfam" id="PF19704">
    <property type="entry name" value="DNAPKcs_CC5"/>
    <property type="match status" value="1"/>
</dbReference>
<dbReference type="GO" id="GO:0035556">
    <property type="term" value="P:intracellular signal transduction"/>
    <property type="evidence" value="ECO:0007669"/>
    <property type="project" value="UniProtKB-ARBA"/>
</dbReference>
<evidence type="ECO:0000313" key="20">
    <source>
        <dbReference type="Proteomes" id="UP000274822"/>
    </source>
</evidence>
<evidence type="ECO:0000256" key="4">
    <source>
        <dbReference type="ARBA" id="ARBA00022527"/>
    </source>
</evidence>
<evidence type="ECO:0000313" key="19">
    <source>
        <dbReference type="EMBL" id="RUS33580.1"/>
    </source>
</evidence>
<dbReference type="GO" id="GO:0006303">
    <property type="term" value="P:double-strand break repair via nonhomologous end joining"/>
    <property type="evidence" value="ECO:0007669"/>
    <property type="project" value="InterPro"/>
</dbReference>
<dbReference type="SMART" id="SM01343">
    <property type="entry name" value="FATC"/>
    <property type="match status" value="1"/>
</dbReference>
<dbReference type="InterPro" id="IPR050517">
    <property type="entry name" value="DDR_Repair_Kinase"/>
</dbReference>
<dbReference type="PANTHER" id="PTHR11139">
    <property type="entry name" value="ATAXIA TELANGIECTASIA MUTATED ATM -RELATED"/>
    <property type="match status" value="1"/>
</dbReference>
<evidence type="ECO:0000259" key="18">
    <source>
        <dbReference type="PROSITE" id="PS51190"/>
    </source>
</evidence>
<keyword evidence="9" id="KW-0418">Kinase</keyword>
<dbReference type="SMART" id="SM01344">
    <property type="entry name" value="NUC194"/>
    <property type="match status" value="1"/>
</dbReference>
<keyword evidence="20" id="KW-1185">Reference proteome</keyword>
<reference evidence="19 20" key="1">
    <citation type="journal article" date="2018" name="New Phytol.">
        <title>Phylogenomics of Endogonaceae and evolution of mycorrhizas within Mucoromycota.</title>
        <authorList>
            <person name="Chang Y."/>
            <person name="Desiro A."/>
            <person name="Na H."/>
            <person name="Sandor L."/>
            <person name="Lipzen A."/>
            <person name="Clum A."/>
            <person name="Barry K."/>
            <person name="Grigoriev I.V."/>
            <person name="Martin F.M."/>
            <person name="Stajich J.E."/>
            <person name="Smith M.E."/>
            <person name="Bonito G."/>
            <person name="Spatafora J.W."/>
        </authorList>
    </citation>
    <scope>NUCLEOTIDE SEQUENCE [LARGE SCALE GENOMIC DNA]</scope>
    <source>
        <strain evidence="19 20">AD002</strain>
    </source>
</reference>
<dbReference type="PROSITE" id="PS51190">
    <property type="entry name" value="FATC"/>
    <property type="match status" value="1"/>
</dbReference>
<dbReference type="Pfam" id="PF00454">
    <property type="entry name" value="PI3_PI4_kinase"/>
    <property type="match status" value="1"/>
</dbReference>
<keyword evidence="5" id="KW-0597">Phosphoprotein</keyword>
<dbReference type="Gene3D" id="1.10.1070.11">
    <property type="entry name" value="Phosphatidylinositol 3-/4-kinase, catalytic domain"/>
    <property type="match status" value="1"/>
</dbReference>
<dbReference type="SUPFAM" id="SSF56112">
    <property type="entry name" value="Protein kinase-like (PK-like)"/>
    <property type="match status" value="1"/>
</dbReference>
<gene>
    <name evidence="19" type="ORF">BC938DRAFT_471016</name>
</gene>
<dbReference type="InterPro" id="IPR012582">
    <property type="entry name" value="DNAPKcs_CC3"/>
</dbReference>
<dbReference type="InterPro" id="IPR018936">
    <property type="entry name" value="PI3/4_kinase_CS"/>
</dbReference>
<evidence type="ECO:0000256" key="5">
    <source>
        <dbReference type="ARBA" id="ARBA00022553"/>
    </source>
</evidence>
<dbReference type="EC" id="2.7.11.1" evidence="2"/>
<comment type="catalytic activity">
    <reaction evidence="13">
        <text>L-threonyl-[protein] + ATP = O-phospho-L-threonyl-[protein] + ADP + H(+)</text>
        <dbReference type="Rhea" id="RHEA:46608"/>
        <dbReference type="Rhea" id="RHEA-COMP:11060"/>
        <dbReference type="Rhea" id="RHEA-COMP:11605"/>
        <dbReference type="ChEBI" id="CHEBI:15378"/>
        <dbReference type="ChEBI" id="CHEBI:30013"/>
        <dbReference type="ChEBI" id="CHEBI:30616"/>
        <dbReference type="ChEBI" id="CHEBI:61977"/>
        <dbReference type="ChEBI" id="CHEBI:456216"/>
        <dbReference type="EC" id="2.7.11.1"/>
    </reaction>
</comment>
<dbReference type="PANTHER" id="PTHR11139:SF68">
    <property type="entry name" value="DNA-DEPENDENT PROTEIN KINASE CATALYTIC SUBUNIT"/>
    <property type="match status" value="1"/>
</dbReference>
<dbReference type="Pfam" id="PF20502">
    <property type="entry name" value="DNAPKcs_CC1-2"/>
    <property type="match status" value="1"/>
</dbReference>
<evidence type="ECO:0000256" key="12">
    <source>
        <dbReference type="ARBA" id="ARBA00023242"/>
    </source>
</evidence>
<keyword evidence="6" id="KW-0808">Transferase</keyword>
<organism evidence="19 20">
    <name type="scientific">Jimgerdemannia flammicorona</name>
    <dbReference type="NCBI Taxonomy" id="994334"/>
    <lineage>
        <taxon>Eukaryota</taxon>
        <taxon>Fungi</taxon>
        <taxon>Fungi incertae sedis</taxon>
        <taxon>Mucoromycota</taxon>
        <taxon>Mucoromycotina</taxon>
        <taxon>Endogonomycetes</taxon>
        <taxon>Endogonales</taxon>
        <taxon>Endogonaceae</taxon>
        <taxon>Jimgerdemannia</taxon>
    </lineage>
</organism>
<dbReference type="InterPro" id="IPR046804">
    <property type="entry name" value="DNA-PKcs_N"/>
</dbReference>
<dbReference type="PROSITE" id="PS50290">
    <property type="entry name" value="PI3_4_KINASE_3"/>
    <property type="match status" value="1"/>
</dbReference>
<comment type="caution">
    <text evidence="19">The sequence shown here is derived from an EMBL/GenBank/DDBJ whole genome shotgun (WGS) entry which is preliminary data.</text>
</comment>
<comment type="catalytic activity">
    <reaction evidence="14">
        <text>L-seryl-[protein] + ATP = O-phospho-L-seryl-[protein] + ADP + H(+)</text>
        <dbReference type="Rhea" id="RHEA:17989"/>
        <dbReference type="Rhea" id="RHEA-COMP:9863"/>
        <dbReference type="Rhea" id="RHEA-COMP:11604"/>
        <dbReference type="ChEBI" id="CHEBI:15378"/>
        <dbReference type="ChEBI" id="CHEBI:29999"/>
        <dbReference type="ChEBI" id="CHEBI:30616"/>
        <dbReference type="ChEBI" id="CHEBI:83421"/>
        <dbReference type="ChEBI" id="CHEBI:456216"/>
        <dbReference type="EC" id="2.7.11.1"/>
    </reaction>
</comment>
<dbReference type="CDD" id="cd05172">
    <property type="entry name" value="PIKKc_DNA-PK"/>
    <property type="match status" value="1"/>
</dbReference>
<evidence type="ECO:0000256" key="15">
    <source>
        <dbReference type="SAM" id="MobiDB-lite"/>
    </source>
</evidence>
<evidence type="ECO:0000256" key="2">
    <source>
        <dbReference type="ARBA" id="ARBA00012513"/>
    </source>
</evidence>
<dbReference type="InterPro" id="IPR014009">
    <property type="entry name" value="PIK_FAT"/>
</dbReference>
<dbReference type="InterPro" id="IPR016024">
    <property type="entry name" value="ARM-type_fold"/>
</dbReference>
<sequence length="3962" mass="453115">MSSLDNLRKYLQELGDHATDYASSLLFDSDRGILRFLLSTKSKSEHIGAKCTFLEFLARYIERVKTGIQPYAVDIKNACVTLFTSDLSNKVKHATFDPMIALLDTCAHNLDADKLDVKNLFEKYFKDYATMQSKLSAGVKSSILQLLGIITRYYSQYTSALAAQLLRFFVTTMEHQLFKAKNADAFILAGAFRGLDSFLFSERKKLEASMKDLRTVYSCIKIVIDLPEDLVRYDVPRAGLQLIINHLDIFRPYLLEDVRSIYINLRALCDHKNDDMSKLAYKALLASQVGGPKELDCFWFFMTQFANALKADKIEVRDLSIAIRGYGYFAAPCKKYMNEEQLQTLLSHLLKKSAWFYSDTNDDLEGVLTHIASFIQAYTYIAREYDVIPDSLMSTLEQTVSTMLVQYPRMRAYVRLANVIAFQALLWMLFENGVGVLRRFLSSTVYQALILTCSDALKATEEVESGQHASSEVDEMADHVYMDFFFFWENIFKMPQLKSRKTILKSTEQEFFAIIYDELMASVLRLARTLNFATQDLKEDSEGTNLAVTATVPLTGDVATLVPVVVKDFLLFQNLVDFWALFLPRVQPLLFTRWVYLVGEGLVELSTRYPLVSGFYKMCGTCLGVCQEIGIFNGVRKWSRVQEEGSETLEEQLNPEATPVQRSSYLLYVKYLREVFARLVQYKDDLLASCLRLVLSAPRELTHVPDLVSPMQIALRLGLSYHPLATIALDATELWIAALSPAENRRWIGCVLPFLNEYLMVDVEAGLDNDNESAQMQAAGQKGKGRVSSNMKAKDIGSKKPKVLTATLLGLAHEDVVGLHDLQIRILRLLGRLGGDNKLLLEEQRNQPGRDMDVNDSGHSVPTPRDPLAWDPEKRIRFKLSYSGLKIEIVLDDFLPRITELAESSLDRKTKVAACELLHALVLFMIGNSAFRARNTKEPVKSPYHRLYLHIFPFLLRLAIDVDQVARRLFRPLVAQLIHWLTNNAQYENPETVALLNSCVAAVCGTWGPLRDYGAECLAEFVKWSIKQSSGKQQELNPMNMKSLLKRLYTLASHPSSAKRLGASLAVNRIYRIFREEEPLIDQFTFELLYWVLFSLRLANEDHEALGTLQQATIAVRHLQRIITVKFQVFLKESKIRRKFPGLERADLECLVDWLFKETGRLELDYSRLCKELFEHLVVLLPDYPSPARWVKTKLMTSNDLLVTLYDAKRPDYASIPSQSAPPDHVRLWTDQLICAIEGYTWLISKQIVSPNVVLNHVESNFVSSITHFMNNQALEGIADLDERKLKIDLPADNDVITPMEKTTIAHKRIYVVKRIIAFVNAALSSSDDGSSIAQLLDSAGFFSPMFFKLLGTCLFLPAAMGINQIESSKDAAGKTDEKFLDLLETFLKGFKRVVPKDMENRMGRGLADVAFKSTTDLAQIRKESGFDLTRGISTALGMKMLQSTGLIHILFEGEESDERSYPSLSTYLVTLFDRFLELHEVADPLWIEMAGNLLELALADETVNERLFTELLGIPGDVNKPSYSTANAVYRKFGKYINNHFAQNFKANISILVPYLHYPIVKDVIVGLLDYLLAHRNMKCQIARLMDDVRIYDAYDNDLDRGLLLRLWKNIVNLDTNLLRNTQSTDFHDDFCDIYASLLVKDERDIPLSFKNEVMNILPGFLGVEGPHLKQIEKALNDMVTYQFPMLSKDLVIGTAQYSDYITALQNLIQTMVNATSALVFGVLTKVVIREQDHVYGPQIQDGISQFATKLSLLKFEEVTETCFGSNFDIALRHNAVQLLLVPMLTLVPNTYVLEFFKRHIVEVMNLLKQPPLRRGTDDEIKQDLIERTSCFNLRLPADDLHGAKNILSTVWEQAEETSSGKKTVPNLVGKKLTIDITRIGHDSKSQKAPLEGSDVARVRMQFHRSTYNAISAAIMCTQVKEDFYRGFLFRENESRGEVLWENLVDIQARHSFEVELDRPMMKARLEGRRTQSGMRFDTSTSGQQNVAVFANSQGITESPEVFEQGAVLAHDDSETKVVDIDGQVEADALRPIDLELDAFNRNECMSVIIKVITKLHTIIKPLPDKSGLPAWMSELQKKFAARSTPLNIKLFLAKIILNYPKAFEQYAAFWIRPMIELVTRGPEYGEPMNYFVRDLCVIIVTWGKGIELGIGVEDRSMLLNLTDYLMRHAYHSTRNVLRSNLEIIKGLFENWGNFISVPTKAIFDHLKNPSKDNKENITGIQLIGVVLAHNKSPFNTESDSRLEGLREMAFYQALIDNFSNKYRDVYASAAEVCGWNLKYMRENSCVNPDFENMIVEKLNMMLLNQDKQKSTEKFLLCLHKIQLHDSALCDQYINQIMYLLPQVDGPLKVLALDIIASCADRIADLFRSLQAKDLLSLLRHREELAQLATLRILYILMKDFNESQVDHFLDTLVDSFRDHPNLSCRQLFYMILIGLHDRFSETRGLGKKLKIQLLRGLSDNAEDIRNVLGDFWQEKRRLSPEIFERLQQLITNMYEPEVEDLFLNYATYLLFEPTKKTFEYDKPIFDESLPNAKFDKDHERIDTSWHRSTAMTPLFMNTQDTDDQGRFVENITGEEGLRATQTSLAFSLTQAGGTTGALSQFSGLSQTASTMFFTTTLPPSHEGDSKYAEISNRISNRRQGSKYLRLRSRFLKSDTPSSGEFYSHLQEKLKKRVEKYKLLQQQARANKVSMFRKYRVGELPDIQIKHMELIGPLQVLSQKDVDISRMLFTTMFVSVFNSVEDNTEDVAADYKKSLTNQIQEIFRKTVKCFSPFIGSLLRICYDIDGVQLDPLIIGRAIEGSLNQQIGICVLERQIHRSVPEERAFKRARFSDTGTTSMSKHVWIELARLYKSIDEPDIFRSIYQHKIASTNYTKDAINAEVLGDYGEASRILSSAVQQRQDEAEETEFSVWEQERLRCFEKLGRWEDLSEHVLVDIDNNHESLWDPNWQDPYLRYFIRSHLKLAEGKEDADGLFIAWDERNPNPLFEFINKSMENPEKAFILESQYHTDMALAFVIAKDYDRSRYYVRRAYDQFVMTWSSIHPLSRNSRLSKLMALQKTIELDEFLSLIGVGSLASSNIEKLVKSWANRYPWKELDAIEIWDDVIADRKLFLERLSDIARDSSGSADVIQKVQAFEKQDIVAIASAARKQKNFDVAAKYLRELGKFGGKDFGTTFSALKLNYQMILATEDGVRRTEIFGRMFANMDRRKGNFNKLEPVQHIKFNTLAGRIYETAMTELRKEPDAFVRFSTDQHMLRTLDGYIVSDPSRLLHYFNDQGFRSLQEAVQISAQREFSALVDKSKYSSVIVESIFQAMHLGLMKASELFPRLLQLIELYPDTRAVFKHHVTTFDATWMFLRWLPQIIAILDKEGAQSVHPIVIKIATEYPKAIYFPLAISSEYYRFGNDDIGRDNRVTVDKFKKIVRSPLLEQFTMELRRLTNPEHIMKDWIDFVGAQLADPSDRKSDIVAAFHDLRRILLDPRKDGSKLAKMNLKEFQKIVGYYKTEITSKKYDGAPDLLKSYSPWLATFQASNFNEEIEIPGQYTGLRKPHPAIHPKISSFDPRLLVMSSIRKPKRTMMMGSDENEYLFLGGEDLRLDQRVEQLFSVMNEVMKQNAYCAQRKIYLTTYKVIPMTGNVGIIEWLDNTKPLRSCIESELSSKEYFTKAQEMHRNWVAKFKGDIQGYLNMFHTPREQAVKHYDQLTSLMKDDLLRSAVYKLAASPEAFLSIRSEFANSLASICICGYLLGIGDRHLENFLIDLTRGRMIPIDFGHAFGSATELLPVPELVPFRLTKQLVGFLEPLGVPGLLEHAMINVLQAMRTHRDILLNAMDVFVKEPLLDWRKHAAKQAKAQKKAKDQESFQVSAASQAASEWYPQQKLDIARRKLEGENPAFIITQELAYGHRDKPYFSALEKVAHGDPKHDIRAQIPQHCSTVKEQVDCLVNLATDPNCLARVWIGWMPWV</sequence>
<dbReference type="Pfam" id="PF08163">
    <property type="entry name" value="DNAPKcs_CC3"/>
    <property type="match status" value="1"/>
</dbReference>
<evidence type="ECO:0000256" key="9">
    <source>
        <dbReference type="ARBA" id="ARBA00022777"/>
    </source>
</evidence>
<dbReference type="Pfam" id="PF02260">
    <property type="entry name" value="FATC"/>
    <property type="match status" value="1"/>
</dbReference>
<evidence type="ECO:0000259" key="17">
    <source>
        <dbReference type="PROSITE" id="PS51189"/>
    </source>
</evidence>
<proteinExistence type="predicted"/>
<dbReference type="SMART" id="SM00146">
    <property type="entry name" value="PI3Kc"/>
    <property type="match status" value="1"/>
</dbReference>
<dbReference type="GO" id="GO:0000723">
    <property type="term" value="P:telomere maintenance"/>
    <property type="evidence" value="ECO:0007669"/>
    <property type="project" value="TreeGrafter"/>
</dbReference>
<evidence type="ECO:0000256" key="11">
    <source>
        <dbReference type="ARBA" id="ARBA00023204"/>
    </source>
</evidence>
<dbReference type="SUPFAM" id="SSF48371">
    <property type="entry name" value="ARM repeat"/>
    <property type="match status" value="2"/>
</dbReference>
<feature type="domain" description="FAT" evidence="17">
    <location>
        <begin position="2794"/>
        <end position="3400"/>
    </location>
</feature>
<dbReference type="Pfam" id="PF20500">
    <property type="entry name" value="DNA-PKcs_N"/>
    <property type="match status" value="1"/>
</dbReference>
<feature type="region of interest" description="Disordered" evidence="15">
    <location>
        <begin position="845"/>
        <end position="866"/>
    </location>
</feature>
<dbReference type="GO" id="GO:0005730">
    <property type="term" value="C:nucleolus"/>
    <property type="evidence" value="ECO:0007669"/>
    <property type="project" value="UniProtKB-SubCell"/>
</dbReference>
<evidence type="ECO:0000256" key="14">
    <source>
        <dbReference type="ARBA" id="ARBA00048679"/>
    </source>
</evidence>
<dbReference type="PROSITE" id="PS51189">
    <property type="entry name" value="FAT"/>
    <property type="match status" value="1"/>
</dbReference>
<evidence type="ECO:0000256" key="3">
    <source>
        <dbReference type="ARBA" id="ARBA00018077"/>
    </source>
</evidence>
<feature type="domain" description="FATC" evidence="18">
    <location>
        <begin position="3930"/>
        <end position="3962"/>
    </location>
</feature>
<accession>A0A433QUV7</accession>
<keyword evidence="12" id="KW-0539">Nucleus</keyword>
<feature type="domain" description="PI3K/PI4K catalytic" evidence="16">
    <location>
        <begin position="3560"/>
        <end position="3885"/>
    </location>
</feature>
<evidence type="ECO:0000256" key="7">
    <source>
        <dbReference type="ARBA" id="ARBA00022741"/>
    </source>
</evidence>
<comment type="subcellular location">
    <subcellularLocation>
        <location evidence="1">Nucleus</location>
        <location evidence="1">Nucleolus</location>
    </subcellularLocation>
</comment>
<dbReference type="InterPro" id="IPR000403">
    <property type="entry name" value="PI3/4_kinase_cat_dom"/>
</dbReference>
<name>A0A433QUV7_9FUNG</name>
<evidence type="ECO:0000256" key="1">
    <source>
        <dbReference type="ARBA" id="ARBA00004604"/>
    </source>
</evidence>
<dbReference type="EMBL" id="RBNJ01001090">
    <property type="protein sequence ID" value="RUS33580.1"/>
    <property type="molecule type" value="Genomic_DNA"/>
</dbReference>
<dbReference type="InterPro" id="IPR046803">
    <property type="entry name" value="DNAPKcs_CC1-2"/>
</dbReference>
<evidence type="ECO:0000256" key="13">
    <source>
        <dbReference type="ARBA" id="ARBA00047899"/>
    </source>
</evidence>
<dbReference type="Pfam" id="PF02259">
    <property type="entry name" value="FAT"/>
    <property type="match status" value="1"/>
</dbReference>
<evidence type="ECO:0000256" key="8">
    <source>
        <dbReference type="ARBA" id="ARBA00022763"/>
    </source>
</evidence>
<keyword evidence="10" id="KW-0067">ATP-binding</keyword>
<dbReference type="GO" id="GO:0005524">
    <property type="term" value="F:ATP binding"/>
    <property type="evidence" value="ECO:0007669"/>
    <property type="project" value="UniProtKB-KW"/>
</dbReference>
<protein>
    <recommendedName>
        <fullName evidence="3">DNA-dependent protein kinase catalytic subunit</fullName>
        <ecNumber evidence="2">2.7.11.1</ecNumber>
    </recommendedName>
</protein>
<evidence type="ECO:0000256" key="10">
    <source>
        <dbReference type="ARBA" id="ARBA00022840"/>
    </source>
</evidence>
<dbReference type="GO" id="GO:0004677">
    <property type="term" value="F:DNA-dependent protein kinase activity"/>
    <property type="evidence" value="ECO:0007669"/>
    <property type="project" value="InterPro"/>
</dbReference>
<keyword evidence="8" id="KW-0227">DNA damage</keyword>
<keyword evidence="11" id="KW-0234">DNA repair</keyword>
<dbReference type="InterPro" id="IPR037706">
    <property type="entry name" value="DNA-PK_dom"/>
</dbReference>